<reference evidence="1 2" key="1">
    <citation type="journal article" date="2014" name="PLoS Genet.">
        <title>Phylogenetically driven sequencing of extremely halophilic archaea reveals strategies for static and dynamic osmo-response.</title>
        <authorList>
            <person name="Becker E.A."/>
            <person name="Seitzer P.M."/>
            <person name="Tritt A."/>
            <person name="Larsen D."/>
            <person name="Krusor M."/>
            <person name="Yao A.I."/>
            <person name="Wu D."/>
            <person name="Madern D."/>
            <person name="Eisen J.A."/>
            <person name="Darling A.E."/>
            <person name="Facciotti M.T."/>
        </authorList>
    </citation>
    <scope>NUCLEOTIDE SEQUENCE [LARGE SCALE GENOMIC DNA]</scope>
    <source>
        <strain evidence="1 2">DSM 3751</strain>
    </source>
</reference>
<proteinExistence type="predicted"/>
<protein>
    <submittedName>
        <fullName evidence="1">Uncharacterized protein</fullName>
    </submittedName>
</protein>
<comment type="caution">
    <text evidence="1">The sequence shown here is derived from an EMBL/GenBank/DDBJ whole genome shotgun (WGS) entry which is preliminary data.</text>
</comment>
<dbReference type="AlphaFoldDB" id="L9YG34"/>
<evidence type="ECO:0000313" key="2">
    <source>
        <dbReference type="Proteomes" id="UP000011618"/>
    </source>
</evidence>
<accession>L9YG34</accession>
<sequence length="38" mass="4335">MQRDTCDGSILERRLTDRVLGDGHSGAKKRSGVRMRFE</sequence>
<gene>
    <name evidence="1" type="ORF">C487_18773</name>
</gene>
<organism evidence="1 2">
    <name type="scientific">Natrinema pallidum DSM 3751</name>
    <dbReference type="NCBI Taxonomy" id="1227495"/>
    <lineage>
        <taxon>Archaea</taxon>
        <taxon>Methanobacteriati</taxon>
        <taxon>Methanobacteriota</taxon>
        <taxon>Stenosarchaea group</taxon>
        <taxon>Halobacteria</taxon>
        <taxon>Halobacteriales</taxon>
        <taxon>Natrialbaceae</taxon>
        <taxon>Natrinema</taxon>
    </lineage>
</organism>
<dbReference type="Proteomes" id="UP000011618">
    <property type="component" value="Unassembled WGS sequence"/>
</dbReference>
<dbReference type="EMBL" id="AOII01000109">
    <property type="protein sequence ID" value="ELY72492.1"/>
    <property type="molecule type" value="Genomic_DNA"/>
</dbReference>
<evidence type="ECO:0000313" key="1">
    <source>
        <dbReference type="EMBL" id="ELY72492.1"/>
    </source>
</evidence>
<name>L9YG34_9EURY</name>
<dbReference type="PATRIC" id="fig|1227495.3.peg.3749"/>